<gene>
    <name evidence="2" type="ORF">PPROV_000356800</name>
</gene>
<dbReference type="EMBL" id="BNJQ01000008">
    <property type="protein sequence ID" value="GHP04816.1"/>
    <property type="molecule type" value="Genomic_DNA"/>
</dbReference>
<comment type="caution">
    <text evidence="2">The sequence shown here is derived from an EMBL/GenBank/DDBJ whole genome shotgun (WGS) entry which is preliminary data.</text>
</comment>
<evidence type="ECO:0000256" key="1">
    <source>
        <dbReference type="SAM" id="MobiDB-lite"/>
    </source>
</evidence>
<organism evidence="2 3">
    <name type="scientific">Pycnococcus provasolii</name>
    <dbReference type="NCBI Taxonomy" id="41880"/>
    <lineage>
        <taxon>Eukaryota</taxon>
        <taxon>Viridiplantae</taxon>
        <taxon>Chlorophyta</taxon>
        <taxon>Pseudoscourfieldiophyceae</taxon>
        <taxon>Pseudoscourfieldiales</taxon>
        <taxon>Pycnococcaceae</taxon>
        <taxon>Pycnococcus</taxon>
    </lineage>
</organism>
<dbReference type="Proteomes" id="UP000660262">
    <property type="component" value="Unassembled WGS sequence"/>
</dbReference>
<sequence length="151" mass="16039">MGDAPNELEVLEARREILQLEIALAQERRAAAEAEQKGKKAVDEGGEPTLDYVVPASYPDARHAESLPTAGILRRGKPTLLSLPSNPAVGTHYVDNSVVVDDAARFLFGHLIGLPPPPVEVPVAPVAPWSSPLANLASRLVTLVSPLRGDT</sequence>
<proteinExistence type="predicted"/>
<reference evidence="2" key="1">
    <citation type="submission" date="2020-10" db="EMBL/GenBank/DDBJ databases">
        <title>Unveiling of a novel bifunctional photoreceptor, Dualchrome1, isolated from a cosmopolitan green alga.</title>
        <authorList>
            <person name="Suzuki S."/>
            <person name="Kawachi M."/>
        </authorList>
    </citation>
    <scope>NUCLEOTIDE SEQUENCE</scope>
    <source>
        <strain evidence="2">NIES 2893</strain>
    </source>
</reference>
<protein>
    <submittedName>
        <fullName evidence="2">Uncharacterized protein</fullName>
    </submittedName>
</protein>
<name>A0A830HBS7_9CHLO</name>
<evidence type="ECO:0000313" key="3">
    <source>
        <dbReference type="Proteomes" id="UP000660262"/>
    </source>
</evidence>
<dbReference type="AlphaFoldDB" id="A0A830HBS7"/>
<evidence type="ECO:0000313" key="2">
    <source>
        <dbReference type="EMBL" id="GHP04816.1"/>
    </source>
</evidence>
<feature type="compositionally biased region" description="Basic and acidic residues" evidence="1">
    <location>
        <begin position="31"/>
        <end position="43"/>
    </location>
</feature>
<accession>A0A830HBS7</accession>
<feature type="region of interest" description="Disordered" evidence="1">
    <location>
        <begin position="31"/>
        <end position="54"/>
    </location>
</feature>
<keyword evidence="3" id="KW-1185">Reference proteome</keyword>